<feature type="transmembrane region" description="Helical" evidence="1">
    <location>
        <begin position="7"/>
        <end position="24"/>
    </location>
</feature>
<keyword evidence="1" id="KW-0812">Transmembrane</keyword>
<feature type="transmembrane region" description="Helical" evidence="1">
    <location>
        <begin position="63"/>
        <end position="80"/>
    </location>
</feature>
<dbReference type="Proteomes" id="UP000287908">
    <property type="component" value="Unassembled WGS sequence"/>
</dbReference>
<keyword evidence="3" id="KW-1185">Reference proteome</keyword>
<keyword evidence="1" id="KW-1133">Transmembrane helix</keyword>
<accession>A0A432ZE68</accession>
<dbReference type="AlphaFoldDB" id="A0A432ZE68"/>
<evidence type="ECO:0000313" key="2">
    <source>
        <dbReference type="EMBL" id="RUO76248.1"/>
    </source>
</evidence>
<name>A0A432ZE68_9GAMM</name>
<sequence length="162" mass="18439">MLNRKSILLFYALPFIASLFSYFFQFSFINEVTGNHGVGLIVTVIISLYFIILTLLAFGLKEAVVPLLSLAILALMFLPVRQNISVVSTLKSDSEIYWIERSYFTSFLSVHKANNEIIMKPERVRLIENAVYDAQLEAIEGEVYLLYKESKDDPSVSEKVSK</sequence>
<reference evidence="2 3" key="1">
    <citation type="journal article" date="2011" name="Front. Microbiol.">
        <title>Genomic signatures of strain selection and enhancement in Bacillus atrophaeus var. globigii, a historical biowarfare simulant.</title>
        <authorList>
            <person name="Gibbons H.S."/>
            <person name="Broomall S.M."/>
            <person name="McNew L.A."/>
            <person name="Daligault H."/>
            <person name="Chapman C."/>
            <person name="Bruce D."/>
            <person name="Karavis M."/>
            <person name="Krepps M."/>
            <person name="McGregor P.A."/>
            <person name="Hong C."/>
            <person name="Park K.H."/>
            <person name="Akmal A."/>
            <person name="Feldman A."/>
            <person name="Lin J.S."/>
            <person name="Chang W.E."/>
            <person name="Higgs B.W."/>
            <person name="Demirev P."/>
            <person name="Lindquist J."/>
            <person name="Liem A."/>
            <person name="Fochler E."/>
            <person name="Read T.D."/>
            <person name="Tapia R."/>
            <person name="Johnson S."/>
            <person name="Bishop-Lilly K.A."/>
            <person name="Detter C."/>
            <person name="Han C."/>
            <person name="Sozhamannan S."/>
            <person name="Rosenzweig C.N."/>
            <person name="Skowronski E.W."/>
        </authorList>
    </citation>
    <scope>NUCLEOTIDE SEQUENCE [LARGE SCALE GENOMIC DNA]</scope>
    <source>
        <strain evidence="2 3">CL-SP19</strain>
    </source>
</reference>
<evidence type="ECO:0000313" key="3">
    <source>
        <dbReference type="Proteomes" id="UP000287908"/>
    </source>
</evidence>
<protein>
    <submittedName>
        <fullName evidence="2">Uncharacterized protein</fullName>
    </submittedName>
</protein>
<evidence type="ECO:0000256" key="1">
    <source>
        <dbReference type="SAM" id="Phobius"/>
    </source>
</evidence>
<comment type="caution">
    <text evidence="2">The sequence shown here is derived from an EMBL/GenBank/DDBJ whole genome shotgun (WGS) entry which is preliminary data.</text>
</comment>
<organism evidence="2 3">
    <name type="scientific">Idiomarina seosinensis</name>
    <dbReference type="NCBI Taxonomy" id="281739"/>
    <lineage>
        <taxon>Bacteria</taxon>
        <taxon>Pseudomonadati</taxon>
        <taxon>Pseudomonadota</taxon>
        <taxon>Gammaproteobacteria</taxon>
        <taxon>Alteromonadales</taxon>
        <taxon>Idiomarinaceae</taxon>
        <taxon>Idiomarina</taxon>
    </lineage>
</organism>
<dbReference type="RefSeq" id="WP_126784969.1">
    <property type="nucleotide sequence ID" value="NZ_PIQF01000002.1"/>
</dbReference>
<feature type="transmembrane region" description="Helical" evidence="1">
    <location>
        <begin position="36"/>
        <end position="56"/>
    </location>
</feature>
<dbReference type="OrthoDB" id="6237942at2"/>
<gene>
    <name evidence="2" type="ORF">CWI81_09075</name>
</gene>
<dbReference type="EMBL" id="PIQF01000002">
    <property type="protein sequence ID" value="RUO76248.1"/>
    <property type="molecule type" value="Genomic_DNA"/>
</dbReference>
<proteinExistence type="predicted"/>
<keyword evidence="1" id="KW-0472">Membrane</keyword>